<proteinExistence type="predicted"/>
<comment type="caution">
    <text evidence="1">The sequence shown here is derived from an EMBL/GenBank/DDBJ whole genome shotgun (WGS) entry which is preliminary data.</text>
</comment>
<dbReference type="Proteomes" id="UP001597063">
    <property type="component" value="Unassembled WGS sequence"/>
</dbReference>
<gene>
    <name evidence="1" type="ORF">ACFQZM_46940</name>
</gene>
<dbReference type="RefSeq" id="WP_131759470.1">
    <property type="nucleotide sequence ID" value="NZ_CAACUY010000079.1"/>
</dbReference>
<organism evidence="1 2">
    <name type="scientific">Actinomadura fibrosa</name>
    <dbReference type="NCBI Taxonomy" id="111802"/>
    <lineage>
        <taxon>Bacteria</taxon>
        <taxon>Bacillati</taxon>
        <taxon>Actinomycetota</taxon>
        <taxon>Actinomycetes</taxon>
        <taxon>Streptosporangiales</taxon>
        <taxon>Thermomonosporaceae</taxon>
        <taxon>Actinomadura</taxon>
    </lineage>
</organism>
<sequence>MPTERFVGEVSGMSGPDELVDQEIVDLAMSFRDLRWSWDPAEIGELAKRFGWTVEFEYKGSAQLDTGLGMASGDIHCDASGKVAKIAVALCSYIDDTSPSERWYLHDRFVHAVELVTRALAEPTDRLPKEVPEVWWRGVESTVGLARSSTVARIFLASNAHLDKLARGEM</sequence>
<name>A0ABW2Y704_9ACTN</name>
<evidence type="ECO:0000313" key="2">
    <source>
        <dbReference type="Proteomes" id="UP001597063"/>
    </source>
</evidence>
<dbReference type="Pfam" id="PF19818">
    <property type="entry name" value="DUF6301"/>
    <property type="match status" value="1"/>
</dbReference>
<protein>
    <submittedName>
        <fullName evidence="1">DUF6301 family protein</fullName>
    </submittedName>
</protein>
<evidence type="ECO:0000313" key="1">
    <source>
        <dbReference type="EMBL" id="MFD0692096.1"/>
    </source>
</evidence>
<accession>A0ABW2Y704</accession>
<dbReference type="EMBL" id="JBHTGP010000035">
    <property type="protein sequence ID" value="MFD0692096.1"/>
    <property type="molecule type" value="Genomic_DNA"/>
</dbReference>
<dbReference type="InterPro" id="IPR046268">
    <property type="entry name" value="DUF6301"/>
</dbReference>
<keyword evidence="2" id="KW-1185">Reference proteome</keyword>
<reference evidence="2" key="1">
    <citation type="journal article" date="2019" name="Int. J. Syst. Evol. Microbiol.">
        <title>The Global Catalogue of Microorganisms (GCM) 10K type strain sequencing project: providing services to taxonomists for standard genome sequencing and annotation.</title>
        <authorList>
            <consortium name="The Broad Institute Genomics Platform"/>
            <consortium name="The Broad Institute Genome Sequencing Center for Infectious Disease"/>
            <person name="Wu L."/>
            <person name="Ma J."/>
        </authorList>
    </citation>
    <scope>NUCLEOTIDE SEQUENCE [LARGE SCALE GENOMIC DNA]</scope>
    <source>
        <strain evidence="2">JCM 9371</strain>
    </source>
</reference>